<reference evidence="2" key="1">
    <citation type="submission" date="2023-06" db="EMBL/GenBank/DDBJ databases">
        <authorList>
            <person name="Delattre M."/>
        </authorList>
    </citation>
    <scope>NUCLEOTIDE SEQUENCE</scope>
    <source>
        <strain evidence="2">AF72</strain>
    </source>
</reference>
<dbReference type="EMBL" id="CATQJA010002628">
    <property type="protein sequence ID" value="CAJ0574237.1"/>
    <property type="molecule type" value="Genomic_DNA"/>
</dbReference>
<sequence>MAVDFGALPTVIQHEMLRYMDLKSFFKVAITSKAMMATAKACGDKYWDVEIEQRQGMEHFLLFDTKYQPEIRSPETIQLLFHNCTVRRLTLYSRIPRHLDLRAYVVSLRLSYVSLRRILKRHKPIGKYVCVHSTQPFVQKRGLVQWMEASVQGQITILPGTTSGPPDAPTCDAWAWGHHYGPLELNAQLYAEEWLKGNFQMRSSAVLSEFARPEGVDPPAFFQKYPKLYIPSHRATYYRLKRADGQFLIVKLDDEWSKIRLTDRRYFRLPRSRHPTLKRFVYP</sequence>
<protein>
    <recommendedName>
        <fullName evidence="1">F-box domain-containing protein</fullName>
    </recommendedName>
</protein>
<dbReference type="PROSITE" id="PS50181">
    <property type="entry name" value="FBOX"/>
    <property type="match status" value="1"/>
</dbReference>
<gene>
    <name evidence="2" type="ORF">MSPICULIGERA_LOCUS12577</name>
</gene>
<organism evidence="2 3">
    <name type="scientific">Mesorhabditis spiculigera</name>
    <dbReference type="NCBI Taxonomy" id="96644"/>
    <lineage>
        <taxon>Eukaryota</taxon>
        <taxon>Metazoa</taxon>
        <taxon>Ecdysozoa</taxon>
        <taxon>Nematoda</taxon>
        <taxon>Chromadorea</taxon>
        <taxon>Rhabditida</taxon>
        <taxon>Rhabditina</taxon>
        <taxon>Rhabditomorpha</taxon>
        <taxon>Rhabditoidea</taxon>
        <taxon>Rhabditidae</taxon>
        <taxon>Mesorhabditinae</taxon>
        <taxon>Mesorhabditis</taxon>
    </lineage>
</organism>
<comment type="caution">
    <text evidence="2">The sequence shown here is derived from an EMBL/GenBank/DDBJ whole genome shotgun (WGS) entry which is preliminary data.</text>
</comment>
<proteinExistence type="predicted"/>
<dbReference type="AlphaFoldDB" id="A0AA36CTJ7"/>
<evidence type="ECO:0000313" key="2">
    <source>
        <dbReference type="EMBL" id="CAJ0574237.1"/>
    </source>
</evidence>
<evidence type="ECO:0000313" key="3">
    <source>
        <dbReference type="Proteomes" id="UP001177023"/>
    </source>
</evidence>
<feature type="non-terminal residue" evidence="2">
    <location>
        <position position="283"/>
    </location>
</feature>
<evidence type="ECO:0000259" key="1">
    <source>
        <dbReference type="PROSITE" id="PS50181"/>
    </source>
</evidence>
<feature type="domain" description="F-box" evidence="1">
    <location>
        <begin position="2"/>
        <end position="50"/>
    </location>
</feature>
<name>A0AA36CTJ7_9BILA</name>
<dbReference type="Proteomes" id="UP001177023">
    <property type="component" value="Unassembled WGS sequence"/>
</dbReference>
<dbReference type="InterPro" id="IPR001810">
    <property type="entry name" value="F-box_dom"/>
</dbReference>
<keyword evidence="3" id="KW-1185">Reference proteome</keyword>
<accession>A0AA36CTJ7</accession>